<evidence type="ECO:0000313" key="2">
    <source>
        <dbReference type="EMBL" id="KAK1430081.1"/>
    </source>
</evidence>
<dbReference type="EMBL" id="JAUHHV010000003">
    <property type="protein sequence ID" value="KAK1430081.1"/>
    <property type="molecule type" value="Genomic_DNA"/>
</dbReference>
<feature type="compositionally biased region" description="Polar residues" evidence="1">
    <location>
        <begin position="89"/>
        <end position="98"/>
    </location>
</feature>
<comment type="caution">
    <text evidence="2">The sequence shown here is derived from an EMBL/GenBank/DDBJ whole genome shotgun (WGS) entry which is preliminary data.</text>
</comment>
<reference evidence="2" key="1">
    <citation type="journal article" date="2023" name="bioRxiv">
        <title>Improved chromosome-level genome assembly for marigold (Tagetes erecta).</title>
        <authorList>
            <person name="Jiang F."/>
            <person name="Yuan L."/>
            <person name="Wang S."/>
            <person name="Wang H."/>
            <person name="Xu D."/>
            <person name="Wang A."/>
            <person name="Fan W."/>
        </authorList>
    </citation>
    <scope>NUCLEOTIDE SEQUENCE</scope>
    <source>
        <strain evidence="2">WSJ</strain>
        <tissue evidence="2">Leaf</tissue>
    </source>
</reference>
<accession>A0AAD8P2Z2</accession>
<proteinExistence type="predicted"/>
<name>A0AAD8P2Z2_TARER</name>
<dbReference type="AlphaFoldDB" id="A0AAD8P2Z2"/>
<sequence length="115" mass="12812">MVKMSEPLRGSINGRDIEVELQVMMSEPLRGSINGSDIEVELQVMVKQIALKRDKTSTSEPQPQERENQQEGHGISKAQPEEHGISEVPQGTQSNTNEVDLKNIEYEDKGSKAHT</sequence>
<evidence type="ECO:0000313" key="3">
    <source>
        <dbReference type="Proteomes" id="UP001229421"/>
    </source>
</evidence>
<keyword evidence="3" id="KW-1185">Reference proteome</keyword>
<feature type="compositionally biased region" description="Basic and acidic residues" evidence="1">
    <location>
        <begin position="52"/>
        <end position="70"/>
    </location>
</feature>
<organism evidence="2 3">
    <name type="scientific">Tagetes erecta</name>
    <name type="common">African marigold</name>
    <dbReference type="NCBI Taxonomy" id="13708"/>
    <lineage>
        <taxon>Eukaryota</taxon>
        <taxon>Viridiplantae</taxon>
        <taxon>Streptophyta</taxon>
        <taxon>Embryophyta</taxon>
        <taxon>Tracheophyta</taxon>
        <taxon>Spermatophyta</taxon>
        <taxon>Magnoliopsida</taxon>
        <taxon>eudicotyledons</taxon>
        <taxon>Gunneridae</taxon>
        <taxon>Pentapetalae</taxon>
        <taxon>asterids</taxon>
        <taxon>campanulids</taxon>
        <taxon>Asterales</taxon>
        <taxon>Asteraceae</taxon>
        <taxon>Asteroideae</taxon>
        <taxon>Heliantheae alliance</taxon>
        <taxon>Tageteae</taxon>
        <taxon>Tagetes</taxon>
    </lineage>
</organism>
<protein>
    <submittedName>
        <fullName evidence="2">Uncharacterized protein</fullName>
    </submittedName>
</protein>
<dbReference type="Proteomes" id="UP001229421">
    <property type="component" value="Unassembled WGS sequence"/>
</dbReference>
<feature type="compositionally biased region" description="Basic and acidic residues" evidence="1">
    <location>
        <begin position="99"/>
        <end position="115"/>
    </location>
</feature>
<evidence type="ECO:0000256" key="1">
    <source>
        <dbReference type="SAM" id="MobiDB-lite"/>
    </source>
</evidence>
<gene>
    <name evidence="2" type="ORF">QVD17_12581</name>
</gene>
<feature type="region of interest" description="Disordered" evidence="1">
    <location>
        <begin position="52"/>
        <end position="115"/>
    </location>
</feature>